<name>A0A6L7HZL0_9GAMM</name>
<dbReference type="AlphaFoldDB" id="A0A6L7HZL0"/>
<sequence length="111" mass="12422">MAQNKKYGLRVSEAEGSWTAEVTRRMTARKTVVTKAQTGFASEAEATAWGEETLKGIVDNLMLRNERRAKQRVERNEAAAAKEAAAEKWRAERDAAGDSELDDDLFDEDDE</sequence>
<dbReference type="EMBL" id="WRPA01000012">
    <property type="protein sequence ID" value="MXR69762.1"/>
    <property type="molecule type" value="Genomic_DNA"/>
</dbReference>
<reference evidence="2 3" key="1">
    <citation type="submission" date="2019-12" db="EMBL/GenBank/DDBJ databases">
        <title>Shewanella insulae sp. nov., isolated from a tidal flat.</title>
        <authorList>
            <person name="Yoon J.-H."/>
        </authorList>
    </citation>
    <scope>NUCLEOTIDE SEQUENCE [LARGE SCALE GENOMIC DNA]</scope>
    <source>
        <strain evidence="2 3">JBTF-M18</strain>
    </source>
</reference>
<feature type="compositionally biased region" description="Basic and acidic residues" evidence="1">
    <location>
        <begin position="84"/>
        <end position="96"/>
    </location>
</feature>
<dbReference type="RefSeq" id="WP_160797184.1">
    <property type="nucleotide sequence ID" value="NZ_WRPA01000012.1"/>
</dbReference>
<evidence type="ECO:0000256" key="1">
    <source>
        <dbReference type="SAM" id="MobiDB-lite"/>
    </source>
</evidence>
<proteinExistence type="predicted"/>
<dbReference type="InterPro" id="IPR022069">
    <property type="entry name" value="DUF3622"/>
</dbReference>
<protein>
    <submittedName>
        <fullName evidence="2">DUF3622 domain-containing protein</fullName>
    </submittedName>
</protein>
<keyword evidence="3" id="KW-1185">Reference proteome</keyword>
<dbReference type="Pfam" id="PF12286">
    <property type="entry name" value="DUF3622"/>
    <property type="match status" value="1"/>
</dbReference>
<dbReference type="Proteomes" id="UP000474778">
    <property type="component" value="Unassembled WGS sequence"/>
</dbReference>
<organism evidence="2 3">
    <name type="scientific">Shewanella insulae</name>
    <dbReference type="NCBI Taxonomy" id="2681496"/>
    <lineage>
        <taxon>Bacteria</taxon>
        <taxon>Pseudomonadati</taxon>
        <taxon>Pseudomonadota</taxon>
        <taxon>Gammaproteobacteria</taxon>
        <taxon>Alteromonadales</taxon>
        <taxon>Shewanellaceae</taxon>
        <taxon>Shewanella</taxon>
    </lineage>
</organism>
<comment type="caution">
    <text evidence="2">The sequence shown here is derived from an EMBL/GenBank/DDBJ whole genome shotgun (WGS) entry which is preliminary data.</text>
</comment>
<evidence type="ECO:0000313" key="2">
    <source>
        <dbReference type="EMBL" id="MXR69762.1"/>
    </source>
</evidence>
<accession>A0A6L7HZL0</accession>
<gene>
    <name evidence="2" type="ORF">GNT65_13955</name>
</gene>
<feature type="region of interest" description="Disordered" evidence="1">
    <location>
        <begin position="71"/>
        <end position="111"/>
    </location>
</feature>
<feature type="compositionally biased region" description="Acidic residues" evidence="1">
    <location>
        <begin position="97"/>
        <end position="111"/>
    </location>
</feature>
<evidence type="ECO:0000313" key="3">
    <source>
        <dbReference type="Proteomes" id="UP000474778"/>
    </source>
</evidence>